<protein>
    <recommendedName>
        <fullName evidence="4">Ndc10 domain-containing protein</fullName>
    </recommendedName>
</protein>
<accession>A0A0B7N8F9</accession>
<evidence type="ECO:0000313" key="2">
    <source>
        <dbReference type="EMBL" id="CEP14725.1"/>
    </source>
</evidence>
<feature type="region of interest" description="Disordered" evidence="1">
    <location>
        <begin position="416"/>
        <end position="459"/>
    </location>
</feature>
<organism evidence="2 3">
    <name type="scientific">Parasitella parasitica</name>
    <dbReference type="NCBI Taxonomy" id="35722"/>
    <lineage>
        <taxon>Eukaryota</taxon>
        <taxon>Fungi</taxon>
        <taxon>Fungi incertae sedis</taxon>
        <taxon>Mucoromycota</taxon>
        <taxon>Mucoromycotina</taxon>
        <taxon>Mucoromycetes</taxon>
        <taxon>Mucorales</taxon>
        <taxon>Mucorineae</taxon>
        <taxon>Mucoraceae</taxon>
        <taxon>Parasitella</taxon>
    </lineage>
</organism>
<dbReference type="AlphaFoldDB" id="A0A0B7N8F9"/>
<feature type="region of interest" description="Disordered" evidence="1">
    <location>
        <begin position="1"/>
        <end position="23"/>
    </location>
</feature>
<evidence type="ECO:0000313" key="3">
    <source>
        <dbReference type="Proteomes" id="UP000054107"/>
    </source>
</evidence>
<keyword evidence="3" id="KW-1185">Reference proteome</keyword>
<dbReference type="Proteomes" id="UP000054107">
    <property type="component" value="Unassembled WGS sequence"/>
</dbReference>
<dbReference type="STRING" id="35722.A0A0B7N8F9"/>
<dbReference type="EMBL" id="LN731665">
    <property type="protein sequence ID" value="CEP14725.1"/>
    <property type="molecule type" value="Genomic_DNA"/>
</dbReference>
<reference evidence="2 3" key="1">
    <citation type="submission" date="2014-09" db="EMBL/GenBank/DDBJ databases">
        <authorList>
            <person name="Ellenberger Sabrina"/>
        </authorList>
    </citation>
    <scope>NUCLEOTIDE SEQUENCE [LARGE SCALE GENOMIC DNA]</scope>
    <source>
        <strain evidence="2 3">CBS 412.66</strain>
    </source>
</reference>
<evidence type="ECO:0000256" key="1">
    <source>
        <dbReference type="SAM" id="MobiDB-lite"/>
    </source>
</evidence>
<sequence length="459" mass="51545">MKVKQTKRSNDQSHRGPGRPKKVVMIDAVEEREASTSTATAPNCLASSRVTDAAPQNQAGTHKLVEVPIGIEPVKQYRKALMFLHEYQRWRQSIEWASSKDCERTLILASLLGCSRHSGYLLVEQVYGRCSPISARHHMLLQDQDMRNLKFADCFATIIPRQQHQGREQAVGMVFCLDKGKNLKEGEVKFACEPTWHNYKVTRGRLDPEKGLSGSQQYNKSKDVFLQHEIYSTRITHGGHHAGTMEAESLGIPFDIIKRGGGWKDRLGRLEIHYLGKLPSEFTRGMAGFWQKPFFLKRNQVSPPLGLQRQTFPWLETIYGESNEEWLKTCENEMMEIDENDDQDDDVQVILQDAVILIAAGRGAPLDHDPVNAAFNYFTSAVLFQLHQLSSQQEALMTQQQSLLESAIVPSAPSHQQLVPLQPAPSNNTSTPTTSCSSTPQPTQSHRKNKGKASKNGCV</sequence>
<dbReference type="OrthoDB" id="2449454at2759"/>
<gene>
    <name evidence="2" type="primary">PARPA_08909.1 scaffold 35132</name>
</gene>
<proteinExistence type="predicted"/>
<evidence type="ECO:0008006" key="4">
    <source>
        <dbReference type="Google" id="ProtNLM"/>
    </source>
</evidence>
<name>A0A0B7N8F9_9FUNG</name>
<feature type="compositionally biased region" description="Low complexity" evidence="1">
    <location>
        <begin position="425"/>
        <end position="444"/>
    </location>
</feature>
<dbReference type="InterPro" id="IPR038279">
    <property type="entry name" value="Ndc10_dom2_sf"/>
</dbReference>
<dbReference type="Gene3D" id="1.10.443.20">
    <property type="entry name" value="Centromere DNA-binding protein complex CBF3 subunit, domain 2"/>
    <property type="match status" value="1"/>
</dbReference>
<dbReference type="GO" id="GO:0003677">
    <property type="term" value="F:DNA binding"/>
    <property type="evidence" value="ECO:0007669"/>
    <property type="project" value="InterPro"/>
</dbReference>